<dbReference type="SUPFAM" id="SSF63712">
    <property type="entry name" value="Nicotinic receptor ligand binding domain-like"/>
    <property type="match status" value="1"/>
</dbReference>
<evidence type="ECO:0000313" key="9">
    <source>
        <dbReference type="Proteomes" id="UP000694888"/>
    </source>
</evidence>
<feature type="transmembrane region" description="Helical" evidence="6">
    <location>
        <begin position="217"/>
        <end position="235"/>
    </location>
</feature>
<comment type="subcellular location">
    <subcellularLocation>
        <location evidence="1">Membrane</location>
        <topology evidence="1">Multi-pass membrane protein</topology>
    </subcellularLocation>
</comment>
<evidence type="ECO:0000259" key="7">
    <source>
        <dbReference type="Pfam" id="PF02931"/>
    </source>
</evidence>
<protein>
    <submittedName>
        <fullName evidence="10">Acetylcholine receptor subunit alpha-like</fullName>
    </submittedName>
</protein>
<feature type="transmembrane region" description="Helical" evidence="6">
    <location>
        <begin position="370"/>
        <end position="390"/>
    </location>
</feature>
<dbReference type="CDD" id="cd19051">
    <property type="entry name" value="LGIC_TM_cation"/>
    <property type="match status" value="1"/>
</dbReference>
<keyword evidence="3 6" id="KW-1133">Transmembrane helix</keyword>
<evidence type="ECO:0000256" key="2">
    <source>
        <dbReference type="ARBA" id="ARBA00022692"/>
    </source>
</evidence>
<feature type="domain" description="Neurotransmitter-gated ion-channel ligand-binding" evidence="7">
    <location>
        <begin position="16"/>
        <end position="185"/>
    </location>
</feature>
<name>A0ABM1VNQ5_APLCA</name>
<feature type="transmembrane region" description="Helical" evidence="6">
    <location>
        <begin position="247"/>
        <end position="270"/>
    </location>
</feature>
<dbReference type="RefSeq" id="XP_035824047.1">
    <property type="nucleotide sequence ID" value="XM_035968154.1"/>
</dbReference>
<dbReference type="InterPro" id="IPR006202">
    <property type="entry name" value="Neur_chan_lig-bd"/>
</dbReference>
<dbReference type="InterPro" id="IPR006029">
    <property type="entry name" value="Neurotrans-gated_channel_TM"/>
</dbReference>
<dbReference type="Pfam" id="PF02931">
    <property type="entry name" value="Neur_chan_LBD"/>
    <property type="match status" value="1"/>
</dbReference>
<dbReference type="PRINTS" id="PR00252">
    <property type="entry name" value="NRIONCHANNEL"/>
</dbReference>
<dbReference type="CDD" id="cd18989">
    <property type="entry name" value="LGIC_ECD_cation"/>
    <property type="match status" value="1"/>
</dbReference>
<evidence type="ECO:0000256" key="4">
    <source>
        <dbReference type="ARBA" id="ARBA00023136"/>
    </source>
</evidence>
<reference evidence="10" key="1">
    <citation type="submission" date="2025-08" db="UniProtKB">
        <authorList>
            <consortium name="RefSeq"/>
        </authorList>
    </citation>
    <scope>IDENTIFICATION</scope>
</reference>
<dbReference type="PANTHER" id="PTHR18945">
    <property type="entry name" value="NEUROTRANSMITTER GATED ION CHANNEL"/>
    <property type="match status" value="1"/>
</dbReference>
<evidence type="ECO:0000313" key="10">
    <source>
        <dbReference type="RefSeq" id="XP_035824047.1"/>
    </source>
</evidence>
<feature type="region of interest" description="Disordered" evidence="5">
    <location>
        <begin position="330"/>
        <end position="349"/>
    </location>
</feature>
<dbReference type="Pfam" id="PF02932">
    <property type="entry name" value="Neur_chan_memb"/>
    <property type="match status" value="1"/>
</dbReference>
<keyword evidence="4 6" id="KW-0472">Membrane</keyword>
<feature type="domain" description="Neurotransmitter-gated ion-channel transmembrane" evidence="8">
    <location>
        <begin position="193"/>
        <end position="345"/>
    </location>
</feature>
<accession>A0ABM1VNQ5</accession>
<dbReference type="InterPro" id="IPR036734">
    <property type="entry name" value="Neur_chan_lig-bd_sf"/>
</dbReference>
<dbReference type="InterPro" id="IPR036719">
    <property type="entry name" value="Neuro-gated_channel_TM_sf"/>
</dbReference>
<evidence type="ECO:0000256" key="5">
    <source>
        <dbReference type="SAM" id="MobiDB-lite"/>
    </source>
</evidence>
<feature type="transmembrane region" description="Helical" evidence="6">
    <location>
        <begin position="186"/>
        <end position="210"/>
    </location>
</feature>
<sequence>MSNKADQLSDTCIFFQVIKVDEYSQSVSTVGHVNMAWVDPGLTWNAPLYGNITRIHFPADQIWHPNVLLGNPADNDHFSIGSQITLHIGDQGNVSMSVPVFLKTTCHLDHTMYPFDDQVCSIVFNAITENVVVRMTEVALGEMFSFHQEATEWAITRRKVQIPKYSGTTYEPNVVVCKIGLARRPLYYVLLLLVPMLVTSMMTAVVFFIPPSSGEKISFLVSVFLSYAVFLNFIASTLPRSITNLPRLVICLLLVIIESFLAMVATVIVIRRDNLEKKTSQKDTSTFASNQEPPTDSTPDLESIGTVRKCRDSVTRIEDFKPVQATDVQNLDSMQQKQRSDSKESLSTRPVAADGTQSCRVRTTALSLDHFFFCCFVVAIIMMYSLVWIIPTPSQDFD</sequence>
<evidence type="ECO:0000256" key="3">
    <source>
        <dbReference type="ARBA" id="ARBA00022989"/>
    </source>
</evidence>
<dbReference type="InterPro" id="IPR006201">
    <property type="entry name" value="Neur_channel"/>
</dbReference>
<feature type="compositionally biased region" description="Polar residues" evidence="5">
    <location>
        <begin position="282"/>
        <end position="300"/>
    </location>
</feature>
<evidence type="ECO:0000259" key="8">
    <source>
        <dbReference type="Pfam" id="PF02932"/>
    </source>
</evidence>
<proteinExistence type="predicted"/>
<evidence type="ECO:0000256" key="1">
    <source>
        <dbReference type="ARBA" id="ARBA00004141"/>
    </source>
</evidence>
<feature type="region of interest" description="Disordered" evidence="5">
    <location>
        <begin position="281"/>
        <end position="303"/>
    </location>
</feature>
<keyword evidence="9" id="KW-1185">Reference proteome</keyword>
<dbReference type="Proteomes" id="UP000694888">
    <property type="component" value="Unplaced"/>
</dbReference>
<dbReference type="Gene3D" id="2.70.170.10">
    <property type="entry name" value="Neurotransmitter-gated ion-channel ligand-binding domain"/>
    <property type="match status" value="1"/>
</dbReference>
<dbReference type="SUPFAM" id="SSF90112">
    <property type="entry name" value="Neurotransmitter-gated ion-channel transmembrane pore"/>
    <property type="match status" value="1"/>
</dbReference>
<organism evidence="9 10">
    <name type="scientific">Aplysia californica</name>
    <name type="common">California sea hare</name>
    <dbReference type="NCBI Taxonomy" id="6500"/>
    <lineage>
        <taxon>Eukaryota</taxon>
        <taxon>Metazoa</taxon>
        <taxon>Spiralia</taxon>
        <taxon>Lophotrochozoa</taxon>
        <taxon>Mollusca</taxon>
        <taxon>Gastropoda</taxon>
        <taxon>Heterobranchia</taxon>
        <taxon>Euthyneura</taxon>
        <taxon>Tectipleura</taxon>
        <taxon>Aplysiida</taxon>
        <taxon>Aplysioidea</taxon>
        <taxon>Aplysiidae</taxon>
        <taxon>Aplysia</taxon>
    </lineage>
</organism>
<dbReference type="Gene3D" id="1.20.58.390">
    <property type="entry name" value="Neurotransmitter-gated ion-channel transmembrane domain"/>
    <property type="match status" value="1"/>
</dbReference>
<gene>
    <name evidence="10" type="primary">LOC118477217</name>
</gene>
<dbReference type="GeneID" id="118477217"/>
<evidence type="ECO:0000256" key="6">
    <source>
        <dbReference type="SAM" id="Phobius"/>
    </source>
</evidence>
<keyword evidence="2 6" id="KW-0812">Transmembrane</keyword>
<dbReference type="InterPro" id="IPR038050">
    <property type="entry name" value="Neuro_actylchol_rec"/>
</dbReference>